<keyword evidence="4" id="KW-1185">Reference proteome</keyword>
<dbReference type="SUPFAM" id="SSF69318">
    <property type="entry name" value="Integrin alpha N-terminal domain"/>
    <property type="match status" value="2"/>
</dbReference>
<dbReference type="PROSITE" id="PS51257">
    <property type="entry name" value="PROKAR_LIPOPROTEIN"/>
    <property type="match status" value="1"/>
</dbReference>
<dbReference type="EMBL" id="CP046147">
    <property type="protein sequence ID" value="WFG39619.1"/>
    <property type="molecule type" value="Genomic_DNA"/>
</dbReference>
<feature type="chain" id="PRO_5042589529" description="VCBS repeat-containing protein" evidence="2">
    <location>
        <begin position="32"/>
        <end position="544"/>
    </location>
</feature>
<dbReference type="AlphaFoldDB" id="A0AAJ6CUU4"/>
<dbReference type="PANTHER" id="PTHR16026:SF0">
    <property type="entry name" value="CARTILAGE ACIDIC PROTEIN 1"/>
    <property type="match status" value="1"/>
</dbReference>
<evidence type="ECO:0000256" key="1">
    <source>
        <dbReference type="ARBA" id="ARBA00022729"/>
    </source>
</evidence>
<reference evidence="3 4" key="1">
    <citation type="submission" date="2019-11" db="EMBL/GenBank/DDBJ databases">
        <authorList>
            <person name="Cho J.-C."/>
        </authorList>
    </citation>
    <scope>NUCLEOTIDE SEQUENCE [LARGE SCALE GENOMIC DNA]</scope>
    <source>
        <strain evidence="3 4">JH1073</strain>
    </source>
</reference>
<dbReference type="RefSeq" id="WP_342823506.1">
    <property type="nucleotide sequence ID" value="NZ_CP046147.1"/>
</dbReference>
<proteinExistence type="predicted"/>
<dbReference type="Pfam" id="PF13517">
    <property type="entry name" value="FG-GAP_3"/>
    <property type="match status" value="3"/>
</dbReference>
<evidence type="ECO:0000313" key="3">
    <source>
        <dbReference type="EMBL" id="WFG39619.1"/>
    </source>
</evidence>
<dbReference type="InterPro" id="IPR027039">
    <property type="entry name" value="Crtac1"/>
</dbReference>
<reference evidence="4" key="2">
    <citation type="submission" date="2023-06" db="EMBL/GenBank/DDBJ databases">
        <title>Pangenomics reveal diversification of enzyme families and niche specialization in globally abundant SAR202 bacteria.</title>
        <authorList>
            <person name="Saw J.H.W."/>
        </authorList>
    </citation>
    <scope>NUCLEOTIDE SEQUENCE [LARGE SCALE GENOMIC DNA]</scope>
    <source>
        <strain evidence="4">JH1073</strain>
    </source>
</reference>
<gene>
    <name evidence="3" type="ORF">GKO48_08310</name>
</gene>
<dbReference type="PANTHER" id="PTHR16026">
    <property type="entry name" value="CARTILAGE ACIDIC PROTEIN 1"/>
    <property type="match status" value="1"/>
</dbReference>
<evidence type="ECO:0000256" key="2">
    <source>
        <dbReference type="SAM" id="SignalP"/>
    </source>
</evidence>
<organism evidence="3 4">
    <name type="scientific">Candidatus Lucifugimonas marina</name>
    <dbReference type="NCBI Taxonomy" id="3038979"/>
    <lineage>
        <taxon>Bacteria</taxon>
        <taxon>Bacillati</taxon>
        <taxon>Chloroflexota</taxon>
        <taxon>Dehalococcoidia</taxon>
        <taxon>SAR202 cluster</taxon>
        <taxon>Candidatus Lucifugimonadales</taxon>
        <taxon>Candidatus Lucifugimonadaceae</taxon>
        <taxon>Candidatus Lucifugimonas</taxon>
    </lineage>
</organism>
<name>A0AAJ6CUU4_9CHLR</name>
<feature type="signal peptide" evidence="2">
    <location>
        <begin position="1"/>
        <end position="31"/>
    </location>
</feature>
<keyword evidence="1 2" id="KW-0732">Signal</keyword>
<sequence>MNPARTLEIGIPASKWLFLSAALAAISVLVACENADSEDGSEQSFASDTKSAELRPFTNVAPDLLDEGSEIKNRYPGVAIFDFDRDGDLDFYVTSAESGAPIEEARGEANKLFRNDDGSYVDVADQAGVAAAAHNSSAVAACDFNNDGYQDLYIGAMGRVGDELDYISTEAGSELEFISADRLYINNQDGTFTNATESWFGDQLNVRSAGSIACGDVDNDGWLDLYVGNRSDVDFTSFNHASHPGHYNVMYRNNGDSTFTDITESARLVAPQIVMRDSFGEPIIFPEGAAEGEGFEGFDPDHLDDKGNRGGDPAGETWATLFFDHDDDGDIDLWLADDGDRLKVYRNDSSGSNIRFTDITAPMGIDQSGAWMGFALGDIDGDADLDMFITNIGFHPVTRGPNNTPGGACSYAANFQWGTCYHYLLRNDGTARVPSVGTIGVFPDIAWSTKVEPSAGSPPESLDPDKVHPFWRTPTGLAAYDFGFGTAFFDYENDGDQDLYWLGAIISPGEGPRGFLFPGYGRMLLNAGDATFSDVTVESHLIDS</sequence>
<evidence type="ECO:0008006" key="5">
    <source>
        <dbReference type="Google" id="ProtNLM"/>
    </source>
</evidence>
<dbReference type="Proteomes" id="UP001219901">
    <property type="component" value="Chromosome"/>
</dbReference>
<accession>A0AAJ6CUU4</accession>
<dbReference type="InterPro" id="IPR013517">
    <property type="entry name" value="FG-GAP"/>
</dbReference>
<protein>
    <recommendedName>
        <fullName evidence="5">VCBS repeat-containing protein</fullName>
    </recommendedName>
</protein>
<evidence type="ECO:0000313" key="4">
    <source>
        <dbReference type="Proteomes" id="UP001219901"/>
    </source>
</evidence>
<dbReference type="InterPro" id="IPR028994">
    <property type="entry name" value="Integrin_alpha_N"/>
</dbReference>
<dbReference type="Gene3D" id="2.130.10.130">
    <property type="entry name" value="Integrin alpha, N-terminal"/>
    <property type="match status" value="1"/>
</dbReference>